<organism evidence="7 8">
    <name type="scientific">Sporomusa acidovorans (strain ATCC 49682 / DSM 3132 / Mol)</name>
    <dbReference type="NCBI Taxonomy" id="1123286"/>
    <lineage>
        <taxon>Bacteria</taxon>
        <taxon>Bacillati</taxon>
        <taxon>Bacillota</taxon>
        <taxon>Negativicutes</taxon>
        <taxon>Selenomonadales</taxon>
        <taxon>Sporomusaceae</taxon>
        <taxon>Sporomusa</taxon>
    </lineage>
</organism>
<name>A0ABZ3J8Q8_SPOA4</name>
<evidence type="ECO:0000256" key="4">
    <source>
        <dbReference type="ARBA" id="ARBA00023125"/>
    </source>
</evidence>
<dbReference type="PROSITE" id="PS50949">
    <property type="entry name" value="HTH_GNTR"/>
    <property type="match status" value="1"/>
</dbReference>
<gene>
    <name evidence="7" type="primary">hisC_5</name>
    <name evidence="7" type="ORF">SPACI_045650</name>
</gene>
<keyword evidence="3" id="KW-0805">Transcription regulation</keyword>
<keyword evidence="8" id="KW-1185">Reference proteome</keyword>
<dbReference type="InterPro" id="IPR015421">
    <property type="entry name" value="PyrdxlP-dep_Trfase_major"/>
</dbReference>
<accession>A0ABZ3J8Q8</accession>
<keyword evidence="4" id="KW-0238">DNA-binding</keyword>
<dbReference type="Gene3D" id="3.90.1150.10">
    <property type="entry name" value="Aspartate Aminotransferase, domain 1"/>
    <property type="match status" value="1"/>
</dbReference>
<dbReference type="InterPro" id="IPR036388">
    <property type="entry name" value="WH-like_DNA-bd_sf"/>
</dbReference>
<dbReference type="Gene3D" id="1.10.10.10">
    <property type="entry name" value="Winged helix-like DNA-binding domain superfamily/Winged helix DNA-binding domain"/>
    <property type="match status" value="1"/>
</dbReference>
<dbReference type="SUPFAM" id="SSF46785">
    <property type="entry name" value="Winged helix' DNA-binding domain"/>
    <property type="match status" value="1"/>
</dbReference>
<keyword evidence="7" id="KW-0032">Aminotransferase</keyword>
<dbReference type="GO" id="GO:0004400">
    <property type="term" value="F:histidinol-phosphate transaminase activity"/>
    <property type="evidence" value="ECO:0007669"/>
    <property type="project" value="UniProtKB-EC"/>
</dbReference>
<dbReference type="CDD" id="cd00609">
    <property type="entry name" value="AAT_like"/>
    <property type="match status" value="1"/>
</dbReference>
<evidence type="ECO:0000259" key="6">
    <source>
        <dbReference type="PROSITE" id="PS50949"/>
    </source>
</evidence>
<dbReference type="InterPro" id="IPR036390">
    <property type="entry name" value="WH_DNA-bd_sf"/>
</dbReference>
<evidence type="ECO:0000256" key="2">
    <source>
        <dbReference type="ARBA" id="ARBA00022898"/>
    </source>
</evidence>
<dbReference type="InterPro" id="IPR000524">
    <property type="entry name" value="Tscrpt_reg_HTH_GntR"/>
</dbReference>
<dbReference type="InterPro" id="IPR051446">
    <property type="entry name" value="HTH_trans_reg/aminotransferase"/>
</dbReference>
<evidence type="ECO:0000256" key="1">
    <source>
        <dbReference type="ARBA" id="ARBA00005384"/>
    </source>
</evidence>
<dbReference type="Proteomes" id="UP000216052">
    <property type="component" value="Chromosome"/>
</dbReference>
<keyword evidence="2" id="KW-0663">Pyridoxal phosphate</keyword>
<dbReference type="SUPFAM" id="SSF53383">
    <property type="entry name" value="PLP-dependent transferases"/>
    <property type="match status" value="1"/>
</dbReference>
<dbReference type="InterPro" id="IPR015424">
    <property type="entry name" value="PyrdxlP-dep_Trfase"/>
</dbReference>
<evidence type="ECO:0000256" key="5">
    <source>
        <dbReference type="ARBA" id="ARBA00023163"/>
    </source>
</evidence>
<dbReference type="EC" id="2.6.1.9" evidence="7"/>
<keyword evidence="7" id="KW-0808">Transferase</keyword>
<reference evidence="7" key="1">
    <citation type="submission" date="2024-05" db="EMBL/GenBank/DDBJ databases">
        <title>Isolation and characterization of Sporomusa carbonis sp. nov., a carboxydotrophic hydrogenogen in the genus of Sporomusa isolated from a charcoal burning pile.</title>
        <authorList>
            <person name="Boeer T."/>
            <person name="Rosenbaum F."/>
            <person name="Eysell L."/>
            <person name="Mueller V."/>
            <person name="Daniel R."/>
            <person name="Poehlein A."/>
        </authorList>
    </citation>
    <scope>NUCLEOTIDE SEQUENCE [LARGE SCALE GENOMIC DNA]</scope>
    <source>
        <strain evidence="7">DSM 3132</strain>
    </source>
</reference>
<protein>
    <submittedName>
        <fullName evidence="7">Histidinol-phosphate aminotransferase</fullName>
        <ecNumber evidence="7">2.6.1.9</ecNumber>
    </submittedName>
</protein>
<keyword evidence="5" id="KW-0804">Transcription</keyword>
<evidence type="ECO:0000313" key="7">
    <source>
        <dbReference type="EMBL" id="XFO74455.1"/>
    </source>
</evidence>
<dbReference type="InterPro" id="IPR015422">
    <property type="entry name" value="PyrdxlP-dep_Trfase_small"/>
</dbReference>
<dbReference type="Gene3D" id="3.40.640.10">
    <property type="entry name" value="Type I PLP-dependent aspartate aminotransferase-like (Major domain)"/>
    <property type="match status" value="1"/>
</dbReference>
<dbReference type="PANTHER" id="PTHR46577">
    <property type="entry name" value="HTH-TYPE TRANSCRIPTIONAL REGULATORY PROTEIN GABR"/>
    <property type="match status" value="1"/>
</dbReference>
<evidence type="ECO:0000256" key="3">
    <source>
        <dbReference type="ARBA" id="ARBA00023015"/>
    </source>
</evidence>
<sequence>MSQEFLDFVSIQLTKNGKAALYVQLYDALRELILNGKLSNGYLLPPVRKLAAFLQVNPGTVVSAYKLLEQNGYIFSRSGSGSYVAEITVAEEASYQPPDIESEFEAIPPRTSIPTNCLDFATVMPPPDLLPIDDFKYVLMEVLDRDQGYAFTYQDSQGFKPLRQAISAYLKEQGIKAQADNVQIISGAQQGIDIVAKAVLRYGDYVFTENPTYPGAIAAFRSRGAKIVEINMEDDGINIQELEAKIRSFRPKLIYAMANIQNPTGYSYSLTKRNRLIGLARRYNAMILEDDYISELDVADAPLAPLKALDRDQRVIYLKSFSKIFMPGLRLAFLLMPPSLVAKVLAIKHTSDISTSGLTQRAFDLYLRKGIWQKHIAAIRRIYLERYQTTMAAVEQFLPPAVTCHRPRGGLTCWLALPEGVSARQVVQQAEERGMLLTPGTAFFPRHAPDRFIRLSFAVVSSEEILHGVKMLGEIITQDCLQKSAK</sequence>
<dbReference type="InterPro" id="IPR004839">
    <property type="entry name" value="Aminotransferase_I/II_large"/>
</dbReference>
<dbReference type="EMBL" id="CP155571">
    <property type="protein sequence ID" value="XFO74455.1"/>
    <property type="molecule type" value="Genomic_DNA"/>
</dbReference>
<dbReference type="RefSeq" id="WP_093793487.1">
    <property type="nucleotide sequence ID" value="NZ_CP155571.1"/>
</dbReference>
<evidence type="ECO:0000313" key="8">
    <source>
        <dbReference type="Proteomes" id="UP000216052"/>
    </source>
</evidence>
<comment type="similarity">
    <text evidence="1">In the C-terminal section; belongs to the class-I pyridoxal-phosphate-dependent aminotransferase family.</text>
</comment>
<proteinExistence type="inferred from homology"/>
<dbReference type="CDD" id="cd07377">
    <property type="entry name" value="WHTH_GntR"/>
    <property type="match status" value="1"/>
</dbReference>
<dbReference type="Pfam" id="PF00392">
    <property type="entry name" value="GntR"/>
    <property type="match status" value="1"/>
</dbReference>
<feature type="domain" description="HTH gntR-type" evidence="6">
    <location>
        <begin position="19"/>
        <end position="87"/>
    </location>
</feature>
<dbReference type="Pfam" id="PF00155">
    <property type="entry name" value="Aminotran_1_2"/>
    <property type="match status" value="1"/>
</dbReference>
<dbReference type="SMART" id="SM00345">
    <property type="entry name" value="HTH_GNTR"/>
    <property type="match status" value="1"/>
</dbReference>
<dbReference type="PANTHER" id="PTHR46577:SF1">
    <property type="entry name" value="HTH-TYPE TRANSCRIPTIONAL REGULATORY PROTEIN GABR"/>
    <property type="match status" value="1"/>
</dbReference>